<dbReference type="AlphaFoldDB" id="A0A4Z2FIH5"/>
<accession>A0A4Z2FIH5</accession>
<proteinExistence type="predicted"/>
<sequence length="102" mass="11166">MRRGDSSRWEPRRRVQSGGGGAVPRDILDSILMVNSGTRPPATPTGYAHRPPATPTGHAHRPRPPATPIGHAHRHAHRHAPRRDTFRGFHQLLFIPQASAAG</sequence>
<protein>
    <submittedName>
        <fullName evidence="2">Uncharacterized protein</fullName>
    </submittedName>
</protein>
<feature type="compositionally biased region" description="Basic and acidic residues" evidence="1">
    <location>
        <begin position="1"/>
        <end position="13"/>
    </location>
</feature>
<feature type="compositionally biased region" description="Basic residues" evidence="1">
    <location>
        <begin position="71"/>
        <end position="81"/>
    </location>
</feature>
<evidence type="ECO:0000256" key="1">
    <source>
        <dbReference type="SAM" id="MobiDB-lite"/>
    </source>
</evidence>
<feature type="region of interest" description="Disordered" evidence="1">
    <location>
        <begin position="1"/>
        <end position="81"/>
    </location>
</feature>
<gene>
    <name evidence="2" type="ORF">EYF80_048813</name>
</gene>
<evidence type="ECO:0000313" key="3">
    <source>
        <dbReference type="Proteomes" id="UP000314294"/>
    </source>
</evidence>
<name>A0A4Z2FIH5_9TELE</name>
<evidence type="ECO:0000313" key="2">
    <source>
        <dbReference type="EMBL" id="TNN41008.1"/>
    </source>
</evidence>
<reference evidence="2 3" key="1">
    <citation type="submission" date="2019-03" db="EMBL/GenBank/DDBJ databases">
        <title>First draft genome of Liparis tanakae, snailfish: a comprehensive survey of snailfish specific genes.</title>
        <authorList>
            <person name="Kim W."/>
            <person name="Song I."/>
            <person name="Jeong J.-H."/>
            <person name="Kim D."/>
            <person name="Kim S."/>
            <person name="Ryu S."/>
            <person name="Song J.Y."/>
            <person name="Lee S.K."/>
        </authorList>
    </citation>
    <scope>NUCLEOTIDE SEQUENCE [LARGE SCALE GENOMIC DNA]</scope>
    <source>
        <tissue evidence="2">Muscle</tissue>
    </source>
</reference>
<organism evidence="2 3">
    <name type="scientific">Liparis tanakae</name>
    <name type="common">Tanaka's snailfish</name>
    <dbReference type="NCBI Taxonomy" id="230148"/>
    <lineage>
        <taxon>Eukaryota</taxon>
        <taxon>Metazoa</taxon>
        <taxon>Chordata</taxon>
        <taxon>Craniata</taxon>
        <taxon>Vertebrata</taxon>
        <taxon>Euteleostomi</taxon>
        <taxon>Actinopterygii</taxon>
        <taxon>Neopterygii</taxon>
        <taxon>Teleostei</taxon>
        <taxon>Neoteleostei</taxon>
        <taxon>Acanthomorphata</taxon>
        <taxon>Eupercaria</taxon>
        <taxon>Perciformes</taxon>
        <taxon>Cottioidei</taxon>
        <taxon>Cottales</taxon>
        <taxon>Liparidae</taxon>
        <taxon>Liparis</taxon>
    </lineage>
</organism>
<keyword evidence="3" id="KW-1185">Reference proteome</keyword>
<dbReference type="Proteomes" id="UP000314294">
    <property type="component" value="Unassembled WGS sequence"/>
</dbReference>
<comment type="caution">
    <text evidence="2">The sequence shown here is derived from an EMBL/GenBank/DDBJ whole genome shotgun (WGS) entry which is preliminary data.</text>
</comment>
<dbReference type="EMBL" id="SRLO01001141">
    <property type="protein sequence ID" value="TNN41008.1"/>
    <property type="molecule type" value="Genomic_DNA"/>
</dbReference>